<feature type="transmembrane region" description="Helical" evidence="1">
    <location>
        <begin position="361"/>
        <end position="380"/>
    </location>
</feature>
<dbReference type="EMBL" id="CP108084">
    <property type="protein sequence ID" value="WUP50686.1"/>
    <property type="molecule type" value="Genomic_DNA"/>
</dbReference>
<feature type="transmembrane region" description="Helical" evidence="1">
    <location>
        <begin position="337"/>
        <end position="355"/>
    </location>
</feature>
<feature type="transmembrane region" description="Helical" evidence="1">
    <location>
        <begin position="234"/>
        <end position="255"/>
    </location>
</feature>
<feature type="transmembrane region" description="Helical" evidence="1">
    <location>
        <begin position="49"/>
        <end position="70"/>
    </location>
</feature>
<name>A0ABZ1S8I4_9ACTN</name>
<dbReference type="RefSeq" id="WP_328852211.1">
    <property type="nucleotide sequence ID" value="NZ_CP108084.1"/>
</dbReference>
<evidence type="ECO:0000256" key="1">
    <source>
        <dbReference type="SAM" id="Phobius"/>
    </source>
</evidence>
<feature type="transmembrane region" description="Helical" evidence="1">
    <location>
        <begin position="108"/>
        <end position="128"/>
    </location>
</feature>
<dbReference type="Pfam" id="PF06772">
    <property type="entry name" value="LtrA"/>
    <property type="match status" value="1"/>
</dbReference>
<feature type="transmembrane region" description="Helical" evidence="1">
    <location>
        <begin position="307"/>
        <end position="325"/>
    </location>
</feature>
<reference evidence="2" key="1">
    <citation type="submission" date="2022-10" db="EMBL/GenBank/DDBJ databases">
        <title>The complete genomes of actinobacterial strains from the NBC collection.</title>
        <authorList>
            <person name="Joergensen T.S."/>
            <person name="Alvarez Arevalo M."/>
            <person name="Sterndorff E.B."/>
            <person name="Faurdal D."/>
            <person name="Vuksanovic O."/>
            <person name="Mourched A.-S."/>
            <person name="Charusanti P."/>
            <person name="Shaw S."/>
            <person name="Blin K."/>
            <person name="Weber T."/>
        </authorList>
    </citation>
    <scope>NUCLEOTIDE SEQUENCE</scope>
    <source>
        <strain evidence="2">NBC_00256</strain>
    </source>
</reference>
<evidence type="ECO:0000313" key="3">
    <source>
        <dbReference type="Proteomes" id="UP001432190"/>
    </source>
</evidence>
<gene>
    <name evidence="2" type="ORF">OG994_03975</name>
</gene>
<proteinExistence type="predicted"/>
<keyword evidence="3" id="KW-1185">Reference proteome</keyword>
<keyword evidence="1" id="KW-0472">Membrane</keyword>
<keyword evidence="1" id="KW-0812">Transmembrane</keyword>
<feature type="transmembrane region" description="Helical" evidence="1">
    <location>
        <begin position="267"/>
        <end position="287"/>
    </location>
</feature>
<dbReference type="PANTHER" id="PTHR36840">
    <property type="entry name" value="BLL5714 PROTEIN"/>
    <property type="match status" value="1"/>
</dbReference>
<dbReference type="PANTHER" id="PTHR36840:SF1">
    <property type="entry name" value="BLL5714 PROTEIN"/>
    <property type="match status" value="1"/>
</dbReference>
<accession>A0ABZ1S8I4</accession>
<sequence length="390" mass="42057">MVSWPERLLRERSMPLNASFLELFFDLAFVLALSQLAQHLLHDLTLVGALRTVLLLTAVLWIWVPTTVLSDWFDPDTPAVRAVLIAATLGSLLAGAAITQALDGRGMLFAGAYVAVHLTRGLVTAFTLQGHPRQRRSLRTFSWYSVSAVPWLAGGFLPQWRVPLWLLALAIDLTGPRLGWPTPGLGRTERKELRFAGEHLAERYQQIMIIALGELVLAAGLTYTGSSLSLLETAAFLLVFATAVLIGLLYVTPAGPRLGPAVERNETPLLGVVIGYVHLVMIAGLVVTAAGAELSIAHPTDTNDKRAALVILGGPALFLIGRILFSLAIHRRLSWPRVIALFLLAGAAAILRLPLLAVSAVSTAVVLVVVVLDHAGIFSYRPRPSRDSPA</sequence>
<feature type="transmembrane region" description="Helical" evidence="1">
    <location>
        <begin position="82"/>
        <end position="102"/>
    </location>
</feature>
<protein>
    <submittedName>
        <fullName evidence="2">Low temperature requirement protein A</fullName>
    </submittedName>
</protein>
<dbReference type="InterPro" id="IPR010640">
    <property type="entry name" value="Low_temperature_requirement_A"/>
</dbReference>
<keyword evidence="1" id="KW-1133">Transmembrane helix</keyword>
<dbReference type="Proteomes" id="UP001432190">
    <property type="component" value="Chromosome"/>
</dbReference>
<feature type="transmembrane region" description="Helical" evidence="1">
    <location>
        <begin position="20"/>
        <end position="37"/>
    </location>
</feature>
<feature type="transmembrane region" description="Helical" evidence="1">
    <location>
        <begin position="140"/>
        <end position="158"/>
    </location>
</feature>
<evidence type="ECO:0000313" key="2">
    <source>
        <dbReference type="EMBL" id="WUP50686.1"/>
    </source>
</evidence>
<organism evidence="2 3">
    <name type="scientific">Micromonospora globbae</name>
    <dbReference type="NCBI Taxonomy" id="1894969"/>
    <lineage>
        <taxon>Bacteria</taxon>
        <taxon>Bacillati</taxon>
        <taxon>Actinomycetota</taxon>
        <taxon>Actinomycetes</taxon>
        <taxon>Micromonosporales</taxon>
        <taxon>Micromonosporaceae</taxon>
        <taxon>Micromonospora</taxon>
    </lineage>
</organism>